<evidence type="ECO:0000256" key="5">
    <source>
        <dbReference type="ARBA" id="ARBA00022833"/>
    </source>
</evidence>
<accession>A0ABM0JNY0</accession>
<keyword evidence="4 7" id="KW-0863">Zinc-finger</keyword>
<gene>
    <name evidence="11" type="primary">LOC101848816</name>
</gene>
<dbReference type="Pfam" id="PF12874">
    <property type="entry name" value="zf-met"/>
    <property type="match status" value="2"/>
</dbReference>
<feature type="domain" description="C2H2-type" evidence="9">
    <location>
        <begin position="381"/>
        <end position="408"/>
    </location>
</feature>
<feature type="domain" description="C2H2-type" evidence="9">
    <location>
        <begin position="868"/>
        <end position="895"/>
    </location>
</feature>
<dbReference type="PANTHER" id="PTHR24376">
    <property type="entry name" value="ZINC FINGER PROTEIN"/>
    <property type="match status" value="1"/>
</dbReference>
<feature type="domain" description="C2H2-type" evidence="9">
    <location>
        <begin position="614"/>
        <end position="642"/>
    </location>
</feature>
<evidence type="ECO:0000259" key="9">
    <source>
        <dbReference type="PROSITE" id="PS50157"/>
    </source>
</evidence>
<dbReference type="Pfam" id="PF00096">
    <property type="entry name" value="zf-C2H2"/>
    <property type="match status" value="5"/>
</dbReference>
<feature type="domain" description="C2H2-type" evidence="9">
    <location>
        <begin position="557"/>
        <end position="579"/>
    </location>
</feature>
<comment type="subcellular location">
    <subcellularLocation>
        <location evidence="1">Nucleus</location>
    </subcellularLocation>
</comment>
<feature type="domain" description="C2H2-type" evidence="9">
    <location>
        <begin position="896"/>
        <end position="924"/>
    </location>
</feature>
<evidence type="ECO:0000256" key="7">
    <source>
        <dbReference type="PROSITE-ProRule" id="PRU00042"/>
    </source>
</evidence>
<evidence type="ECO:0000313" key="10">
    <source>
        <dbReference type="Proteomes" id="UP000694888"/>
    </source>
</evidence>
<feature type="region of interest" description="Disordered" evidence="8">
    <location>
        <begin position="77"/>
        <end position="167"/>
    </location>
</feature>
<evidence type="ECO:0000256" key="3">
    <source>
        <dbReference type="ARBA" id="ARBA00022737"/>
    </source>
</evidence>
<dbReference type="Proteomes" id="UP000694888">
    <property type="component" value="Unplaced"/>
</dbReference>
<name>A0ABM0JNY0_APLCA</name>
<feature type="domain" description="C2H2-type" evidence="9">
    <location>
        <begin position="676"/>
        <end position="699"/>
    </location>
</feature>
<evidence type="ECO:0000256" key="2">
    <source>
        <dbReference type="ARBA" id="ARBA00022723"/>
    </source>
</evidence>
<protein>
    <submittedName>
        <fullName evidence="11">Zinc finger protein 728</fullName>
    </submittedName>
</protein>
<dbReference type="InterPro" id="IPR036236">
    <property type="entry name" value="Znf_C2H2_sf"/>
</dbReference>
<reference evidence="11" key="1">
    <citation type="submission" date="2025-08" db="UniProtKB">
        <authorList>
            <consortium name="RefSeq"/>
        </authorList>
    </citation>
    <scope>IDENTIFICATION</scope>
</reference>
<feature type="region of interest" description="Disordered" evidence="8">
    <location>
        <begin position="737"/>
        <end position="782"/>
    </location>
</feature>
<feature type="compositionally biased region" description="Basic and acidic residues" evidence="8">
    <location>
        <begin position="80"/>
        <end position="111"/>
    </location>
</feature>
<dbReference type="InterPro" id="IPR013087">
    <property type="entry name" value="Znf_C2H2_type"/>
</dbReference>
<feature type="domain" description="C2H2-type" evidence="9">
    <location>
        <begin position="811"/>
        <end position="838"/>
    </location>
</feature>
<dbReference type="PROSITE" id="PS00028">
    <property type="entry name" value="ZINC_FINGER_C2H2_1"/>
    <property type="match status" value="12"/>
</dbReference>
<dbReference type="Gene3D" id="3.30.160.60">
    <property type="entry name" value="Classic Zinc Finger"/>
    <property type="match status" value="9"/>
</dbReference>
<dbReference type="PANTHER" id="PTHR24376:SF216">
    <property type="entry name" value="ZINC FINGER PROTEIN 420-LIKE"/>
    <property type="match status" value="1"/>
</dbReference>
<evidence type="ECO:0000256" key="6">
    <source>
        <dbReference type="ARBA" id="ARBA00023242"/>
    </source>
</evidence>
<feature type="domain" description="C2H2-type" evidence="9">
    <location>
        <begin position="586"/>
        <end position="613"/>
    </location>
</feature>
<organism evidence="10 11">
    <name type="scientific">Aplysia californica</name>
    <name type="common">California sea hare</name>
    <dbReference type="NCBI Taxonomy" id="6500"/>
    <lineage>
        <taxon>Eukaryota</taxon>
        <taxon>Metazoa</taxon>
        <taxon>Spiralia</taxon>
        <taxon>Lophotrochozoa</taxon>
        <taxon>Mollusca</taxon>
        <taxon>Gastropoda</taxon>
        <taxon>Heterobranchia</taxon>
        <taxon>Euthyneura</taxon>
        <taxon>Tectipleura</taxon>
        <taxon>Aplysiida</taxon>
        <taxon>Aplysioidea</taxon>
        <taxon>Aplysiidae</taxon>
        <taxon>Aplysia</taxon>
    </lineage>
</organism>
<dbReference type="SMART" id="SM00355">
    <property type="entry name" value="ZnF_C2H2"/>
    <property type="match status" value="18"/>
</dbReference>
<dbReference type="RefSeq" id="XP_005098108.1">
    <property type="nucleotide sequence ID" value="XM_005098051.3"/>
</dbReference>
<keyword evidence="10" id="KW-1185">Reference proteome</keyword>
<evidence type="ECO:0000256" key="8">
    <source>
        <dbReference type="SAM" id="MobiDB-lite"/>
    </source>
</evidence>
<keyword evidence="5" id="KW-0862">Zinc</keyword>
<keyword evidence="3" id="KW-0677">Repeat</keyword>
<feature type="domain" description="C2H2-type" evidence="9">
    <location>
        <begin position="262"/>
        <end position="289"/>
    </location>
</feature>
<keyword evidence="2" id="KW-0479">Metal-binding</keyword>
<feature type="region of interest" description="Disordered" evidence="8">
    <location>
        <begin position="497"/>
        <end position="521"/>
    </location>
</feature>
<evidence type="ECO:0000313" key="11">
    <source>
        <dbReference type="RefSeq" id="XP_005098108.1"/>
    </source>
</evidence>
<proteinExistence type="predicted"/>
<dbReference type="GeneID" id="101848816"/>
<feature type="domain" description="C2H2-type" evidence="9">
    <location>
        <begin position="204"/>
        <end position="229"/>
    </location>
</feature>
<keyword evidence="6" id="KW-0539">Nucleus</keyword>
<feature type="domain" description="C2H2-type" evidence="9">
    <location>
        <begin position="646"/>
        <end position="673"/>
    </location>
</feature>
<feature type="domain" description="C2H2-type" evidence="9">
    <location>
        <begin position="839"/>
        <end position="867"/>
    </location>
</feature>
<feature type="domain" description="C2H2-type" evidence="9">
    <location>
        <begin position="292"/>
        <end position="320"/>
    </location>
</feature>
<feature type="domain" description="C2H2-type" evidence="9">
    <location>
        <begin position="321"/>
        <end position="351"/>
    </location>
</feature>
<evidence type="ECO:0000256" key="4">
    <source>
        <dbReference type="ARBA" id="ARBA00022771"/>
    </source>
</evidence>
<dbReference type="PROSITE" id="PS50157">
    <property type="entry name" value="ZINC_FINGER_C2H2_2"/>
    <property type="match status" value="15"/>
</dbReference>
<sequence length="935" mass="107186">MSSGRDVSSDDIDSIANLLRTFLPDNENLPKTDNTSQLLHHVESTIDSTSSTAVFQNQHNLQVYSNEPNAYAHAYATQKNEPEEAKVEKSTKSPKKERPETPMEEGPRESDPEWEPDKEEGSGNSDSDATIDIPLSEITAMTSSAKKKSVPGRSKESSKPQPTPANIPSNSVKRYVCFICDAKFSELEPHNEHMKSHCFDPIDMKCFDCGERFNRRTAFNVHRRLSTYELWVDKDKKQQFELNHGSEARENGGDHDFNTEHYICNECGCPSYRFKTFLKHVRSHKMETPYVFKCSACPEGYPAPCQLRQHIDSQHSLLMPFQCDKCLRRFKLKCSLVTHTKFCEVNPESIPYVKEMQFIDQLSQQRKYQGTDGEEDGMSQFSCPICTVMFDSPQELQTHLHYHDETKPYKCEECGRGFSNKRALQKHESLHQSHDECWCKICGVQLLTKSGYNAHLRGHRNQEMLQAEAAKVNAPCPIQPPPSSSSESAAEILMKIKVNSESRGRRGDSSGKPKTNRKGSFKKAKSYACPVCGMLFHSGGEKFQAHARREHKDAEFEKCKLCFKSYLGKENLARHLRLHQMYTTTFTCDDCGKVFRRKYALQVHKKLHTFKKFVSCDICGQEFRFVSEVDKHKHTKHRYDRMLNIYKCSICGQRFPMLSHLSVHCHSHNMPDAKPFECDLCKISYSNSTELKQHIYQKHDKLMNTLGEAVYIPSTGSFISFPGGDAADGVVVKPEDIGGEEQGEHTNKTGNAKADGSDAPMDLSASEQKNGTDGVEVKEEKDDKSLAHTYVDAYNWATRQSTIQAKYLKRYVCEVCDKAFSSNSDLKTHRRTHSGETPFKCDYCERSFKQRGHRKLHIQVAHTKEMPYKCHLCDSAFPTRYRYQVHVKRHSGVREFKCNHCEKEYYTFGKLNEHKKKRHQAEWQEEQAQKLAKAQ</sequence>
<feature type="compositionally biased region" description="Basic and acidic residues" evidence="8">
    <location>
        <begin position="498"/>
        <end position="511"/>
    </location>
</feature>
<dbReference type="SUPFAM" id="SSF57667">
    <property type="entry name" value="beta-beta-alpha zinc fingers"/>
    <property type="match status" value="8"/>
</dbReference>
<feature type="domain" description="C2H2-type" evidence="9">
    <location>
        <begin position="409"/>
        <end position="436"/>
    </location>
</feature>
<evidence type="ECO:0000256" key="1">
    <source>
        <dbReference type="ARBA" id="ARBA00004123"/>
    </source>
</evidence>